<evidence type="ECO:0000259" key="2">
    <source>
        <dbReference type="Pfam" id="PF16862"/>
    </source>
</evidence>
<dbReference type="AlphaFoldDB" id="A0A1J9QP77"/>
<dbReference type="GO" id="GO:0016787">
    <property type="term" value="F:hydrolase activity"/>
    <property type="evidence" value="ECO:0007669"/>
    <property type="project" value="UniProtKB-KW"/>
</dbReference>
<dbReference type="Gene3D" id="2.60.40.1180">
    <property type="entry name" value="Golgi alpha-mannosidase II"/>
    <property type="match status" value="1"/>
</dbReference>
<dbReference type="RefSeq" id="XP_020126516.1">
    <property type="nucleotide sequence ID" value="XM_020278159.1"/>
</dbReference>
<dbReference type="PANTHER" id="PTHR36183:SF2">
    <property type="entry name" value="BETA-GLUCURONIDASE C-TERMINAL DOMAIN-CONTAINING PROTEIN"/>
    <property type="match status" value="1"/>
</dbReference>
<keyword evidence="4" id="KW-1185">Reference proteome</keyword>
<dbReference type="GeneID" id="31018420"/>
<dbReference type="InterPro" id="IPR013780">
    <property type="entry name" value="Glyco_hydro_b"/>
</dbReference>
<feature type="chain" id="PRO_5013312487" evidence="1">
    <location>
        <begin position="20"/>
        <end position="539"/>
    </location>
</feature>
<evidence type="ECO:0000313" key="3">
    <source>
        <dbReference type="EMBL" id="OJD30256.1"/>
    </source>
</evidence>
<dbReference type="PANTHER" id="PTHR36183">
    <property type="entry name" value="BETA-GLUCURONIDASE"/>
    <property type="match status" value="1"/>
</dbReference>
<accession>A0A1J9QP77</accession>
<sequence length="539" mass="56481">MKPTTDLAILCAAAVTATAAPAPNSSSDSASTIQWSLNPSASDATAVDKGYIGFGIEMTSFPDYAGVGSTPNRLSTYLFSQISTRTGGAPLHIRVGGTSMDNTVWRPALTSLAVNTTSNAQCALHADVDIGKPWLDGFANLAGADGLAPRWTVQIPLARKNVSNGVAFAEACIDALGGTTDTLDGFEIGNEPNFYPTIGCGSRTDRNSSWGPQDYAREWTAYAADLTSRVGPLKQSGVKDWFQTLTLASGVKNKTLWGLSGLWDKLNDGGYVKTVSQHYYQTTASGTLKDDLLNHAGTVSEIQSKFGDNIAFAAKHNVPFILGEVGSAIVVDSSAGVNQALYDTLGASLWTLDFLLHGMTLGIERVSMQLGTNFRMSAWQPISTTGHPKAVHGNYYGLVAGAEFVGGDGDLAVRALELDGHPNVVGYAGYHGGKLSKVAVLNLNVWNNGTGAARGEKEVALTGLGDDVTSVRVSRLTAPGGAAANSSITWAGKRWTAENNGTEYTDGETPVTINVEGGAPKRSVVVKASEAVVVELLRG</sequence>
<feature type="signal peptide" evidence="1">
    <location>
        <begin position="1"/>
        <end position="19"/>
    </location>
</feature>
<dbReference type="Gene3D" id="3.20.20.80">
    <property type="entry name" value="Glycosidases"/>
    <property type="match status" value="1"/>
</dbReference>
<dbReference type="InterPro" id="IPR031728">
    <property type="entry name" value="GlcAase_C"/>
</dbReference>
<keyword evidence="3" id="KW-0378">Hydrolase</keyword>
<protein>
    <submittedName>
        <fullName evidence="3">Glycoside hydrolase family 79 protein</fullName>
    </submittedName>
</protein>
<name>A0A1J9QP77_9PEZI</name>
<keyword evidence="1" id="KW-0732">Signal</keyword>
<dbReference type="SUPFAM" id="SSF51445">
    <property type="entry name" value="(Trans)glycosidases"/>
    <property type="match status" value="1"/>
</dbReference>
<dbReference type="InterPro" id="IPR017853">
    <property type="entry name" value="GH"/>
</dbReference>
<dbReference type="InterPro" id="IPR052974">
    <property type="entry name" value="GH79_Enzymes"/>
</dbReference>
<dbReference type="Proteomes" id="UP000183809">
    <property type="component" value="Unassembled WGS sequence"/>
</dbReference>
<gene>
    <name evidence="3" type="ORF">BKCO1_630009</name>
</gene>
<dbReference type="OrthoDB" id="2831684at2759"/>
<organism evidence="3 4">
    <name type="scientific">Diplodia corticola</name>
    <dbReference type="NCBI Taxonomy" id="236234"/>
    <lineage>
        <taxon>Eukaryota</taxon>
        <taxon>Fungi</taxon>
        <taxon>Dikarya</taxon>
        <taxon>Ascomycota</taxon>
        <taxon>Pezizomycotina</taxon>
        <taxon>Dothideomycetes</taxon>
        <taxon>Dothideomycetes incertae sedis</taxon>
        <taxon>Botryosphaeriales</taxon>
        <taxon>Botryosphaeriaceae</taxon>
        <taxon>Diplodia</taxon>
    </lineage>
</organism>
<proteinExistence type="predicted"/>
<evidence type="ECO:0000313" key="4">
    <source>
        <dbReference type="Proteomes" id="UP000183809"/>
    </source>
</evidence>
<reference evidence="3 4" key="1">
    <citation type="submission" date="2016-10" db="EMBL/GenBank/DDBJ databases">
        <title>Proteomics and genomics reveal pathogen-plant mechanisms compatible with a hemibiotrophic lifestyle of Diplodia corticola.</title>
        <authorList>
            <person name="Fernandes I."/>
            <person name="De Jonge R."/>
            <person name="Van De Peer Y."/>
            <person name="Devreese B."/>
            <person name="Alves A."/>
            <person name="Esteves A.C."/>
        </authorList>
    </citation>
    <scope>NUCLEOTIDE SEQUENCE [LARGE SCALE GENOMIC DNA]</scope>
    <source>
        <strain evidence="3 4">CBS 112549</strain>
    </source>
</reference>
<dbReference type="EMBL" id="MNUE01000063">
    <property type="protein sequence ID" value="OJD30256.1"/>
    <property type="molecule type" value="Genomic_DNA"/>
</dbReference>
<dbReference type="Pfam" id="PF16862">
    <property type="entry name" value="Glyco_hydro_79C"/>
    <property type="match status" value="1"/>
</dbReference>
<comment type="caution">
    <text evidence="3">The sequence shown here is derived from an EMBL/GenBank/DDBJ whole genome shotgun (WGS) entry which is preliminary data.</text>
</comment>
<feature type="domain" description="Beta-glucuronidase C-terminal" evidence="2">
    <location>
        <begin position="426"/>
        <end position="533"/>
    </location>
</feature>
<evidence type="ECO:0000256" key="1">
    <source>
        <dbReference type="SAM" id="SignalP"/>
    </source>
</evidence>